<evidence type="ECO:0008006" key="4">
    <source>
        <dbReference type="Google" id="ProtNLM"/>
    </source>
</evidence>
<organism evidence="2 3">
    <name type="scientific">Enterococcus saccharolyticus subsp. saccharolyticus ATCC 43076</name>
    <dbReference type="NCBI Taxonomy" id="1139996"/>
    <lineage>
        <taxon>Bacteria</taxon>
        <taxon>Bacillati</taxon>
        <taxon>Bacillota</taxon>
        <taxon>Bacilli</taxon>
        <taxon>Lactobacillales</taxon>
        <taxon>Enterococcaceae</taxon>
        <taxon>Enterococcus</taxon>
    </lineage>
</organism>
<keyword evidence="3" id="KW-1185">Reference proteome</keyword>
<keyword evidence="1" id="KW-0175">Coiled coil</keyword>
<comment type="caution">
    <text evidence="2">The sequence shown here is derived from an EMBL/GenBank/DDBJ whole genome shotgun (WGS) entry which is preliminary data.</text>
</comment>
<accession>S0JHH6</accession>
<dbReference type="HOGENOM" id="CLU_121851_0_0_9"/>
<evidence type="ECO:0000256" key="1">
    <source>
        <dbReference type="SAM" id="Coils"/>
    </source>
</evidence>
<reference evidence="2 3" key="1">
    <citation type="submission" date="2013-03" db="EMBL/GenBank/DDBJ databases">
        <title>The Genome Sequence of Enterococcus saccharolyticus ATCC_43076 (Illumina only assembly).</title>
        <authorList>
            <consortium name="The Broad Institute Genomics Platform"/>
            <consortium name="The Broad Institute Genome Sequencing Center for Infectious Disease"/>
            <person name="Earl A."/>
            <person name="Russ C."/>
            <person name="Gilmore M."/>
            <person name="Surin D."/>
            <person name="Walker B."/>
            <person name="Young S."/>
            <person name="Zeng Q."/>
            <person name="Gargeya S."/>
            <person name="Fitzgerald M."/>
            <person name="Haas B."/>
            <person name="Abouelleil A."/>
            <person name="Allen A.W."/>
            <person name="Alvarado L."/>
            <person name="Arachchi H.M."/>
            <person name="Berlin A.M."/>
            <person name="Chapman S.B."/>
            <person name="Gainer-Dewar J."/>
            <person name="Goldberg J."/>
            <person name="Griggs A."/>
            <person name="Gujja S."/>
            <person name="Hansen M."/>
            <person name="Howarth C."/>
            <person name="Imamovic A."/>
            <person name="Ireland A."/>
            <person name="Larimer J."/>
            <person name="McCowan C."/>
            <person name="Murphy C."/>
            <person name="Pearson M."/>
            <person name="Poon T.W."/>
            <person name="Priest M."/>
            <person name="Roberts A."/>
            <person name="Saif S."/>
            <person name="Shea T."/>
            <person name="Sisk P."/>
            <person name="Sykes S."/>
            <person name="Wortman J."/>
            <person name="Nusbaum C."/>
            <person name="Birren B."/>
        </authorList>
    </citation>
    <scope>NUCLEOTIDE SEQUENCE [LARGE SCALE GENOMIC DNA]</scope>
    <source>
        <strain evidence="2 3">ATCC 43076</strain>
    </source>
</reference>
<dbReference type="PATRIC" id="fig|1139996.3.peg.2174"/>
<dbReference type="OrthoDB" id="9787585at2"/>
<dbReference type="STRING" id="41997.RV16_GL002083"/>
<dbReference type="EMBL" id="AHYT01000010">
    <property type="protein sequence ID" value="EOT26436.1"/>
    <property type="molecule type" value="Genomic_DNA"/>
</dbReference>
<feature type="coiled-coil region" evidence="1">
    <location>
        <begin position="66"/>
        <end position="93"/>
    </location>
</feature>
<proteinExistence type="predicted"/>
<name>S0JHH6_9ENTE</name>
<evidence type="ECO:0000313" key="2">
    <source>
        <dbReference type="EMBL" id="EOT26436.1"/>
    </source>
</evidence>
<gene>
    <name evidence="2" type="ORF">OMQ_02211</name>
</gene>
<protein>
    <recommendedName>
        <fullName evidence="4">DNA helicase</fullName>
    </recommendedName>
</protein>
<dbReference type="Proteomes" id="UP000014136">
    <property type="component" value="Unassembled WGS sequence"/>
</dbReference>
<dbReference type="eggNOG" id="COG3973">
    <property type="taxonomic scope" value="Bacteria"/>
</dbReference>
<evidence type="ECO:0000313" key="3">
    <source>
        <dbReference type="Proteomes" id="UP000014136"/>
    </source>
</evidence>
<dbReference type="RefSeq" id="WP_016175972.1">
    <property type="nucleotide sequence ID" value="NZ_KE136390.1"/>
</dbReference>
<dbReference type="AlphaFoldDB" id="S0JHH6"/>
<sequence>MVNTELQKEKNYLSQVYHQLLQTEQALQSLVQNTKEEGLNSLREMSKDISLNFDSVLDNLDTFSMLEMKNREIDQMNIRIQSSERTLQQVQQLLKSPYFGKVTLTFVGEETPDAFYFDRYNFTNETGETMIFDWRSPIAETYYNNLFPINHCRYI</sequence>